<proteinExistence type="predicted"/>
<sequence length="41" mass="4743">MKKSKKVISIIKVLEIITKKILLGVYFIVGSFLMINFKDWG</sequence>
<evidence type="ECO:0000313" key="3">
    <source>
        <dbReference type="Proteomes" id="UP000239471"/>
    </source>
</evidence>
<keyword evidence="1" id="KW-0472">Membrane</keyword>
<protein>
    <submittedName>
        <fullName evidence="2">Uncharacterized protein</fullName>
    </submittedName>
</protein>
<feature type="transmembrane region" description="Helical" evidence="1">
    <location>
        <begin position="21"/>
        <end position="37"/>
    </location>
</feature>
<gene>
    <name evidence="2" type="ORF">CLVI_00600</name>
</gene>
<keyword evidence="1" id="KW-0812">Transmembrane</keyword>
<evidence type="ECO:0000313" key="2">
    <source>
        <dbReference type="EMBL" id="PRR84537.1"/>
    </source>
</evidence>
<organism evidence="2 3">
    <name type="scientific">Clostridium vincentii</name>
    <dbReference type="NCBI Taxonomy" id="52704"/>
    <lineage>
        <taxon>Bacteria</taxon>
        <taxon>Bacillati</taxon>
        <taxon>Bacillota</taxon>
        <taxon>Clostridia</taxon>
        <taxon>Eubacteriales</taxon>
        <taxon>Clostridiaceae</taxon>
        <taxon>Clostridium</taxon>
    </lineage>
</organism>
<keyword evidence="3" id="KW-1185">Reference proteome</keyword>
<name>A0A2T0BKZ2_9CLOT</name>
<dbReference type="Proteomes" id="UP000239471">
    <property type="component" value="Unassembled WGS sequence"/>
</dbReference>
<comment type="caution">
    <text evidence="2">The sequence shown here is derived from an EMBL/GenBank/DDBJ whole genome shotgun (WGS) entry which is preliminary data.</text>
</comment>
<dbReference type="AlphaFoldDB" id="A0A2T0BKZ2"/>
<evidence type="ECO:0000256" key="1">
    <source>
        <dbReference type="SAM" id="Phobius"/>
    </source>
</evidence>
<keyword evidence="1" id="KW-1133">Transmembrane helix</keyword>
<reference evidence="2 3" key="1">
    <citation type="submission" date="2018-03" db="EMBL/GenBank/DDBJ databases">
        <title>Genome sequence of Clostridium vincentii DSM 10228.</title>
        <authorList>
            <person name="Poehlein A."/>
            <person name="Daniel R."/>
        </authorList>
    </citation>
    <scope>NUCLEOTIDE SEQUENCE [LARGE SCALE GENOMIC DNA]</scope>
    <source>
        <strain evidence="2 3">DSM 10228</strain>
    </source>
</reference>
<accession>A0A2T0BKZ2</accession>
<dbReference type="EMBL" id="PVXQ01000001">
    <property type="protein sequence ID" value="PRR84537.1"/>
    <property type="molecule type" value="Genomic_DNA"/>
</dbReference>